<comment type="caution">
    <text evidence="1">The sequence shown here is derived from an EMBL/GenBank/DDBJ whole genome shotgun (WGS) entry which is preliminary data.</text>
</comment>
<reference evidence="1 2" key="1">
    <citation type="submission" date="2018-07" db="EMBL/GenBank/DDBJ databases">
        <title>Genomic Encyclopedia of Type Strains, Phase IV (KMG-IV): sequencing the most valuable type-strain genomes for metagenomic binning, comparative biology and taxonomic classification.</title>
        <authorList>
            <person name="Goeker M."/>
        </authorList>
    </citation>
    <scope>NUCLEOTIDE SEQUENCE [LARGE SCALE GENOMIC DNA]</scope>
    <source>
        <strain evidence="1 2">DSM 26407</strain>
    </source>
</reference>
<dbReference type="Proteomes" id="UP000252707">
    <property type="component" value="Unassembled WGS sequence"/>
</dbReference>
<dbReference type="EMBL" id="QPJY01000003">
    <property type="protein sequence ID" value="RCX31302.1"/>
    <property type="molecule type" value="Genomic_DNA"/>
</dbReference>
<accession>A0A369CB88</accession>
<keyword evidence="2" id="KW-1185">Reference proteome</keyword>
<dbReference type="RefSeq" id="WP_114279472.1">
    <property type="nucleotide sequence ID" value="NZ_QPJY01000003.1"/>
</dbReference>
<protein>
    <submittedName>
        <fullName evidence="1">Uncharacterized protein</fullName>
    </submittedName>
</protein>
<organism evidence="1 2">
    <name type="scientific">Thioalbus denitrificans</name>
    <dbReference type="NCBI Taxonomy" id="547122"/>
    <lineage>
        <taxon>Bacteria</taxon>
        <taxon>Pseudomonadati</taxon>
        <taxon>Pseudomonadota</taxon>
        <taxon>Gammaproteobacteria</taxon>
        <taxon>Chromatiales</taxon>
        <taxon>Ectothiorhodospiraceae</taxon>
        <taxon>Thioalbus</taxon>
    </lineage>
</organism>
<name>A0A369CB88_9GAMM</name>
<dbReference type="AlphaFoldDB" id="A0A369CB88"/>
<sequence>MPGGIGPIDARTSAACRSGRLLRTIRAGADEGEIFYNLDSGRAHYDAGRGLLYFMASPYAPVQAVLEAVCATGRPPPIERVVLDRHGMFNTGRRVALAAEWTDAVLVALRLAGMRVTVASSAAPAAPPPRGTPPG</sequence>
<proteinExistence type="predicted"/>
<gene>
    <name evidence="1" type="ORF">DFQ59_103270</name>
</gene>
<evidence type="ECO:0000313" key="1">
    <source>
        <dbReference type="EMBL" id="RCX31302.1"/>
    </source>
</evidence>
<evidence type="ECO:0000313" key="2">
    <source>
        <dbReference type="Proteomes" id="UP000252707"/>
    </source>
</evidence>